<dbReference type="Gene3D" id="3.40.50.2000">
    <property type="entry name" value="Glycogen Phosphorylase B"/>
    <property type="match status" value="2"/>
</dbReference>
<organism evidence="1 2">
    <name type="scientific">Vibrio coralliirubri</name>
    <dbReference type="NCBI Taxonomy" id="1516159"/>
    <lineage>
        <taxon>Bacteria</taxon>
        <taxon>Pseudomonadati</taxon>
        <taxon>Pseudomonadota</taxon>
        <taxon>Gammaproteobacteria</taxon>
        <taxon>Vibrionales</taxon>
        <taxon>Vibrionaceae</taxon>
        <taxon>Vibrio</taxon>
    </lineage>
</organism>
<dbReference type="AlphaFoldDB" id="A0AA86WSN0"/>
<proteinExistence type="predicted"/>
<evidence type="ECO:0000313" key="1">
    <source>
        <dbReference type="EMBL" id="CDU10774.1"/>
    </source>
</evidence>
<dbReference type="SUPFAM" id="SSF53756">
    <property type="entry name" value="UDP-Glycosyltransferase/glycogen phosphorylase"/>
    <property type="match status" value="1"/>
</dbReference>
<comment type="caution">
    <text evidence="1">The sequence shown here is derived from an EMBL/GenBank/DDBJ whole genome shotgun (WGS) entry which is preliminary data.</text>
</comment>
<reference evidence="1 2" key="1">
    <citation type="submission" date="2014-06" db="EMBL/GenBank/DDBJ databases">
        <authorList>
            <person name="Le Roux F."/>
        </authorList>
    </citation>
    <scope>NUCLEOTIDE SEQUENCE [LARGE SCALE GENOMIC DNA]</scope>
    <source>
        <strain evidence="1 2">J2-31</strain>
    </source>
</reference>
<accession>A0AA86WSN0</accession>
<sequence>MKIAYILPRVDFFSRGYGGCTSHANGFVTGCIKNDVNVDVYSGPDFDKLYKDLANNSSVQYTIGRSRFFPLFILFLMFELIKRKNEYDIVIVRYSFLAAPLISCILRLAKIDFIYEVNSFGYQQISKQSKLKNIFKKIESIFAGFSKVNIYVSETLSRKLSFTNRSYIMPNAGPEYYLGDDIILQGVKDNAIDLVFLGRTHSYYDFPTIENAIKNSERKVVLHIYGEDGVDTETTRYYGQYDIAELSKSLYVSKNTILILPYKKGTIAEIGSPTKLFDYFSLGLPILSTKVGQINDLYSDDIFFYENSSELVSLLESWNLKIDIGRRKDWYLSNHTWSSRVREFLDSDGNS</sequence>
<dbReference type="RefSeq" id="WP_050652044.1">
    <property type="nucleotide sequence ID" value="NZ_LK934073.1"/>
</dbReference>
<dbReference type="PROSITE" id="PS51257">
    <property type="entry name" value="PROKAR_LIPOPROTEIN"/>
    <property type="match status" value="1"/>
</dbReference>
<evidence type="ECO:0000313" key="2">
    <source>
        <dbReference type="Proteomes" id="UP000041625"/>
    </source>
</evidence>
<protein>
    <submittedName>
        <fullName evidence="1">Uncharacterized protein</fullName>
    </submittedName>
</protein>
<keyword evidence="2" id="KW-1185">Reference proteome</keyword>
<dbReference type="EMBL" id="CCKJ01000142">
    <property type="protein sequence ID" value="CDU10774.1"/>
    <property type="molecule type" value="Genomic_DNA"/>
</dbReference>
<gene>
    <name evidence="1" type="ORF">VCR31J2_2260041</name>
</gene>
<dbReference type="Proteomes" id="UP000041625">
    <property type="component" value="Unassembled WGS sequence"/>
</dbReference>
<name>A0AA86WSN0_9VIBR</name>